<dbReference type="Proteomes" id="UP000019140">
    <property type="component" value="Unassembled WGS sequence"/>
</dbReference>
<organism evidence="2 3">
    <name type="scientific">Candidatus Entotheonella gemina</name>
    <dbReference type="NCBI Taxonomy" id="1429439"/>
    <lineage>
        <taxon>Bacteria</taxon>
        <taxon>Pseudomonadati</taxon>
        <taxon>Nitrospinota/Tectimicrobiota group</taxon>
        <taxon>Candidatus Tectimicrobiota</taxon>
        <taxon>Candidatus Entotheonellia</taxon>
        <taxon>Candidatus Entotheonellales</taxon>
        <taxon>Candidatus Entotheonellaceae</taxon>
        <taxon>Candidatus Entotheonella</taxon>
    </lineage>
</organism>
<dbReference type="Gene3D" id="1.25.40.10">
    <property type="entry name" value="Tetratricopeptide repeat domain"/>
    <property type="match status" value="4"/>
</dbReference>
<sequence length="528" mass="60164">MAIKHAPAWCIIGLALWLAYSALNIGIADVLYPQEPPLQPKHWIFSMAPSQQQPRIKRALSWTPGNPWYWQVLGHVSRRTQPQAATQTAELYYRRALARTPTDPYLQLAFITNRQMSSKKADHIASLAPSDPEVHYRIGNALATDQTAIRFFRHAMVLNPAFYPKTLQTYLQRHGKTEAIWRFSRAIPQTSQGHYRAAKLLESLSWPQARYHYLRALALDKTNPDLIRQLADMLQAHEDHRGTAKMWRRLQSLNPDDATVYGALANSYRRQRDHVRWLQTLRQRVARFPNDPAYRDQLADAYLQLGQPAAARDLWQGLIRAQPQATVGYLGLAKLYTSQQRYGQAIAMMQRVVHLAPGTVPHHRRLAQLYEQTGASASALHEYKRLVALRPDHPWALYHLGEHFRQAGAYARAITYYQRAHAIAPDQAVYLYQLGRTHAARGEHHLAIEAYQHALSLNPDDYNAHYQLGISYERTGQPALARHAYQQVARLAPNLLAFPKICEHLVCAAPPPSHKSTTQLKHPAPSDS</sequence>
<feature type="repeat" description="TPR" evidence="1">
    <location>
        <begin position="326"/>
        <end position="359"/>
    </location>
</feature>
<dbReference type="HOGENOM" id="CLU_515526_0_0_7"/>
<keyword evidence="3" id="KW-1185">Reference proteome</keyword>
<dbReference type="PROSITE" id="PS50005">
    <property type="entry name" value="TPR"/>
    <property type="match status" value="4"/>
</dbReference>
<dbReference type="InterPro" id="IPR011990">
    <property type="entry name" value="TPR-like_helical_dom_sf"/>
</dbReference>
<dbReference type="InterPro" id="IPR019734">
    <property type="entry name" value="TPR_rpt"/>
</dbReference>
<evidence type="ECO:0000256" key="1">
    <source>
        <dbReference type="PROSITE-ProRule" id="PRU00339"/>
    </source>
</evidence>
<gene>
    <name evidence="2" type="ORF">ETSY2_33550</name>
</gene>
<dbReference type="PATRIC" id="fig|1429439.4.peg.5689"/>
<accession>W4M174</accession>
<dbReference type="PANTHER" id="PTHR12558:SF13">
    <property type="entry name" value="CELL DIVISION CYCLE PROTEIN 27 HOMOLOG"/>
    <property type="match status" value="1"/>
</dbReference>
<evidence type="ECO:0000313" key="3">
    <source>
        <dbReference type="Proteomes" id="UP000019140"/>
    </source>
</evidence>
<feature type="repeat" description="TPR" evidence="1">
    <location>
        <begin position="462"/>
        <end position="495"/>
    </location>
</feature>
<protein>
    <submittedName>
        <fullName evidence="2">Uncharacterized protein</fullName>
    </submittedName>
</protein>
<proteinExistence type="predicted"/>
<reference evidence="2 3" key="1">
    <citation type="journal article" date="2014" name="Nature">
        <title>An environmental bacterial taxon with a large and distinct metabolic repertoire.</title>
        <authorList>
            <person name="Wilson M.C."/>
            <person name="Mori T."/>
            <person name="Ruckert C."/>
            <person name="Uria A.R."/>
            <person name="Helf M.J."/>
            <person name="Takada K."/>
            <person name="Gernert C."/>
            <person name="Steffens U.A."/>
            <person name="Heycke N."/>
            <person name="Schmitt S."/>
            <person name="Rinke C."/>
            <person name="Helfrich E.J."/>
            <person name="Brachmann A.O."/>
            <person name="Gurgui C."/>
            <person name="Wakimoto T."/>
            <person name="Kracht M."/>
            <person name="Crusemann M."/>
            <person name="Hentschel U."/>
            <person name="Abe I."/>
            <person name="Matsunaga S."/>
            <person name="Kalinowski J."/>
            <person name="Takeyama H."/>
            <person name="Piel J."/>
        </authorList>
    </citation>
    <scope>NUCLEOTIDE SEQUENCE [LARGE SCALE GENOMIC DNA]</scope>
    <source>
        <strain evidence="3">TSY2</strain>
    </source>
</reference>
<feature type="repeat" description="TPR" evidence="1">
    <location>
        <begin position="428"/>
        <end position="461"/>
    </location>
</feature>
<dbReference type="SUPFAM" id="SSF48452">
    <property type="entry name" value="TPR-like"/>
    <property type="match status" value="2"/>
</dbReference>
<evidence type="ECO:0000313" key="2">
    <source>
        <dbReference type="EMBL" id="ETX03417.1"/>
    </source>
</evidence>
<comment type="caution">
    <text evidence="2">The sequence shown here is derived from an EMBL/GenBank/DDBJ whole genome shotgun (WGS) entry which is preliminary data.</text>
</comment>
<dbReference type="Pfam" id="PF13414">
    <property type="entry name" value="TPR_11"/>
    <property type="match status" value="1"/>
</dbReference>
<dbReference type="PROSITE" id="PS50293">
    <property type="entry name" value="TPR_REGION"/>
    <property type="match status" value="1"/>
</dbReference>
<dbReference type="Pfam" id="PF13432">
    <property type="entry name" value="TPR_16"/>
    <property type="match status" value="2"/>
</dbReference>
<dbReference type="AlphaFoldDB" id="W4M174"/>
<keyword evidence="1" id="KW-0802">TPR repeat</keyword>
<feature type="repeat" description="TPR" evidence="1">
    <location>
        <begin position="394"/>
        <end position="427"/>
    </location>
</feature>
<dbReference type="SMART" id="SM00028">
    <property type="entry name" value="TPR"/>
    <property type="match status" value="10"/>
</dbReference>
<dbReference type="PANTHER" id="PTHR12558">
    <property type="entry name" value="CELL DIVISION CYCLE 16,23,27"/>
    <property type="match status" value="1"/>
</dbReference>
<name>W4M174_9BACT</name>
<dbReference type="EMBL" id="AZHX01001436">
    <property type="protein sequence ID" value="ETX03417.1"/>
    <property type="molecule type" value="Genomic_DNA"/>
</dbReference>